<feature type="compositionally biased region" description="Pro residues" evidence="2">
    <location>
        <begin position="78"/>
        <end position="91"/>
    </location>
</feature>
<comment type="caution">
    <text evidence="4">The sequence shown here is derived from an EMBL/GenBank/DDBJ whole genome shotgun (WGS) entry which is preliminary data.</text>
</comment>
<dbReference type="PANTHER" id="PTHR12730:SF0">
    <property type="entry name" value="PROTEIN SDA1 HOMOLOG"/>
    <property type="match status" value="1"/>
</dbReference>
<feature type="compositionally biased region" description="Low complexity" evidence="2">
    <location>
        <begin position="96"/>
        <end position="110"/>
    </location>
</feature>
<dbReference type="Pfam" id="PF08158">
    <property type="entry name" value="SDA1_HEAT"/>
    <property type="match status" value="2"/>
</dbReference>
<evidence type="ECO:0000313" key="4">
    <source>
        <dbReference type="EMBL" id="KAG5456337.1"/>
    </source>
</evidence>
<feature type="region of interest" description="Disordered" evidence="2">
    <location>
        <begin position="129"/>
        <end position="207"/>
    </location>
</feature>
<name>A0A8H8DFW0_9FUNG</name>
<feature type="compositionally biased region" description="Basic residues" evidence="2">
    <location>
        <begin position="148"/>
        <end position="177"/>
    </location>
</feature>
<protein>
    <recommendedName>
        <fullName evidence="1">Protein SDA1</fullName>
    </recommendedName>
</protein>
<reference evidence="4 5" key="1">
    <citation type="journal article" name="Sci. Rep.">
        <title>Genome-scale phylogenetic analyses confirm Olpidium as the closest living zoosporic fungus to the non-flagellated, terrestrial fungi.</title>
        <authorList>
            <person name="Chang Y."/>
            <person name="Rochon D."/>
            <person name="Sekimoto S."/>
            <person name="Wang Y."/>
            <person name="Chovatia M."/>
            <person name="Sandor L."/>
            <person name="Salamov A."/>
            <person name="Grigoriev I.V."/>
            <person name="Stajich J.E."/>
            <person name="Spatafora J.W."/>
        </authorList>
    </citation>
    <scope>NUCLEOTIDE SEQUENCE [LARGE SCALE GENOMIC DNA]</scope>
    <source>
        <strain evidence="4">S191</strain>
    </source>
</reference>
<feature type="domain" description="SDA1 N-terminal" evidence="3">
    <location>
        <begin position="587"/>
        <end position="660"/>
    </location>
</feature>
<accession>A0A8H8DFW0</accession>
<dbReference type="GO" id="GO:0005730">
    <property type="term" value="C:nucleolus"/>
    <property type="evidence" value="ECO:0007669"/>
    <property type="project" value="UniProtKB-SubCell"/>
</dbReference>
<evidence type="ECO:0000259" key="3">
    <source>
        <dbReference type="Pfam" id="PF08158"/>
    </source>
</evidence>
<keyword evidence="5" id="KW-1185">Reference proteome</keyword>
<feature type="region of interest" description="Disordered" evidence="2">
    <location>
        <begin position="73"/>
        <end position="110"/>
    </location>
</feature>
<dbReference type="InterPro" id="IPR012977">
    <property type="entry name" value="SDA1_N"/>
</dbReference>
<dbReference type="EMBL" id="JAEFCI010011903">
    <property type="protein sequence ID" value="KAG5456337.1"/>
    <property type="molecule type" value="Genomic_DNA"/>
</dbReference>
<evidence type="ECO:0000313" key="5">
    <source>
        <dbReference type="Proteomes" id="UP000673691"/>
    </source>
</evidence>
<dbReference type="Proteomes" id="UP000673691">
    <property type="component" value="Unassembled WGS sequence"/>
</dbReference>
<dbReference type="GO" id="GO:0042273">
    <property type="term" value="P:ribosomal large subunit biogenesis"/>
    <property type="evidence" value="ECO:0007669"/>
    <property type="project" value="UniProtKB-UniRule"/>
</dbReference>
<gene>
    <name evidence="4" type="ORF">BJ554DRAFT_3952</name>
</gene>
<proteinExistence type="inferred from homology"/>
<comment type="similarity">
    <text evidence="1">Belongs to the SDA1 family.</text>
</comment>
<comment type="function">
    <text evidence="1">Required for 60S pre-ribosomal subunits export to the cytoplasm.</text>
</comment>
<dbReference type="InterPro" id="IPR027312">
    <property type="entry name" value="Sda1"/>
</dbReference>
<keyword evidence="1" id="KW-0653">Protein transport</keyword>
<dbReference type="GO" id="GO:0015031">
    <property type="term" value="P:protein transport"/>
    <property type="evidence" value="ECO:0007669"/>
    <property type="project" value="UniProtKB-KW"/>
</dbReference>
<dbReference type="AlphaFoldDB" id="A0A8H8DFW0"/>
<sequence>MQQLLRLLRRHVLQEPLEQRVRVHAAPPSAAAPPAPSAPAPRHVWLALPFAKGLRADGKRFFWPAGPFSRSHSLFNAAPPPPPSPPPPPPFKTGSARAVQRAGAAGAPSRLSLWLRRGRGARRRPFFPLLSARADGGSSFGPGEGRPARRRRRRRRRRPPARKHPPPNRPAMGRRNRAALYVSVRAGTSRRGERQGSAGREPCREGPSAGMLSFSLTFAPLARAFRRLATNLPQLQNLIKRDPASYKEDFLQQYRHYQSSLDIFKLKPDEEAKDFADLVTFIAQVSGRGWRWPAAWHSFARQRTDGYATCLLPPGAGRRYGPPPLTRVRVFSQGLDGPADGTASCFEPRTAQDARPECRSPSEQGRHFEHEVSQPTAGAPVLREEELVPANWLPIMSFLCWPVSSLLSLLFTLFRCRDKSLREMLHFHIVNDVKNANAKTKNNRLNKTLQSFMYTMLSSAEGSQGAGSESAVAAKKSVDVCIELYKKNVWNDAKTVNVIAHACFSPVNKVAVTAIKFFLGSDHREGTESSDDEEGPDIKKIYQAQAFTKKTKAKARQLDKALATMRKVRTLACSHNRVVSLCIHHQLRGVRGTMEQKRKAKTRPESFNFSALQLINDPQDFVEKMYKKLANSKDRFEIKLLMAHLISRLIGLHQLCLLEF</sequence>
<keyword evidence="1" id="KW-0813">Transport</keyword>
<dbReference type="OrthoDB" id="2196187at2759"/>
<keyword evidence="1" id="KW-0690">Ribosome biogenesis</keyword>
<organism evidence="4 5">
    <name type="scientific">Olpidium bornovanus</name>
    <dbReference type="NCBI Taxonomy" id="278681"/>
    <lineage>
        <taxon>Eukaryota</taxon>
        <taxon>Fungi</taxon>
        <taxon>Fungi incertae sedis</taxon>
        <taxon>Olpidiomycota</taxon>
        <taxon>Olpidiomycotina</taxon>
        <taxon>Olpidiomycetes</taxon>
        <taxon>Olpidiales</taxon>
        <taxon>Olpidiaceae</taxon>
        <taxon>Olpidium</taxon>
    </lineage>
</organism>
<dbReference type="GO" id="GO:0000055">
    <property type="term" value="P:ribosomal large subunit export from nucleus"/>
    <property type="evidence" value="ECO:0007669"/>
    <property type="project" value="UniProtKB-UniRule"/>
</dbReference>
<feature type="non-terminal residue" evidence="4">
    <location>
        <position position="660"/>
    </location>
</feature>
<evidence type="ECO:0000256" key="2">
    <source>
        <dbReference type="SAM" id="MobiDB-lite"/>
    </source>
</evidence>
<keyword evidence="1" id="KW-0539">Nucleus</keyword>
<feature type="region of interest" description="Disordered" evidence="2">
    <location>
        <begin position="351"/>
        <end position="377"/>
    </location>
</feature>
<dbReference type="PANTHER" id="PTHR12730">
    <property type="entry name" value="HSDA/SDA1-RELATED"/>
    <property type="match status" value="1"/>
</dbReference>
<comment type="subcellular location">
    <subcellularLocation>
        <location evidence="1">Nucleus</location>
        <location evidence="1">Nucleolus</location>
    </subcellularLocation>
</comment>
<feature type="compositionally biased region" description="Basic and acidic residues" evidence="2">
    <location>
        <begin position="351"/>
        <end position="372"/>
    </location>
</feature>
<evidence type="ECO:0000256" key="1">
    <source>
        <dbReference type="RuleBase" id="RU365057"/>
    </source>
</evidence>
<feature type="domain" description="SDA1 N-terminal" evidence="3">
    <location>
        <begin position="404"/>
        <end position="570"/>
    </location>
</feature>